<dbReference type="EMBL" id="GECZ01025731">
    <property type="protein sequence ID" value="JAS44038.1"/>
    <property type="molecule type" value="Transcribed_RNA"/>
</dbReference>
<evidence type="ECO:0000259" key="1">
    <source>
        <dbReference type="Pfam" id="PF02010"/>
    </source>
</evidence>
<dbReference type="AlphaFoldDB" id="A0A1B6F1J1"/>
<organism evidence="2">
    <name type="scientific">Cuerna arida</name>
    <dbReference type="NCBI Taxonomy" id="1464854"/>
    <lineage>
        <taxon>Eukaryota</taxon>
        <taxon>Metazoa</taxon>
        <taxon>Ecdysozoa</taxon>
        <taxon>Arthropoda</taxon>
        <taxon>Hexapoda</taxon>
        <taxon>Insecta</taxon>
        <taxon>Pterygota</taxon>
        <taxon>Neoptera</taxon>
        <taxon>Paraneoptera</taxon>
        <taxon>Hemiptera</taxon>
        <taxon>Auchenorrhyncha</taxon>
        <taxon>Membracoidea</taxon>
        <taxon>Cicadellidae</taxon>
        <taxon>Cicadellinae</taxon>
        <taxon>Proconiini</taxon>
        <taxon>Cuerna</taxon>
    </lineage>
</organism>
<protein>
    <recommendedName>
        <fullName evidence="1">PKD/REJ-like domain-containing protein</fullName>
    </recommendedName>
</protein>
<dbReference type="Pfam" id="PF02010">
    <property type="entry name" value="REJ"/>
    <property type="match status" value="1"/>
</dbReference>
<sequence>SIAFPFKPYVNVSGSGDVLTLKDTVVGYLANIEITVRSGGFDYYELDCNRDVTFNWKVWKLYELPHSEEKDKALYEYTGYRNLHYSPYELKIGTYKVKLQINSVTPFGMSTNFAYCYIKIAALPLAAIIDGGGERTVYKPYGFMLSASR</sequence>
<feature type="non-terminal residue" evidence="2">
    <location>
        <position position="1"/>
    </location>
</feature>
<gene>
    <name evidence="2" type="ORF">g.48031</name>
</gene>
<name>A0A1B6F1J1_9HEMI</name>
<feature type="domain" description="PKD/REJ-like" evidence="1">
    <location>
        <begin position="48"/>
        <end position="148"/>
    </location>
</feature>
<reference evidence="2" key="1">
    <citation type="submission" date="2015-11" db="EMBL/GenBank/DDBJ databases">
        <title>De novo transcriptome assembly of four potential Pierce s Disease insect vectors from Arizona vineyards.</title>
        <authorList>
            <person name="Tassone E.E."/>
        </authorList>
    </citation>
    <scope>NUCLEOTIDE SEQUENCE</scope>
</reference>
<dbReference type="InterPro" id="IPR002859">
    <property type="entry name" value="PKD/REJ-like"/>
</dbReference>
<evidence type="ECO:0000313" key="2">
    <source>
        <dbReference type="EMBL" id="JAS44038.1"/>
    </source>
</evidence>
<proteinExistence type="predicted"/>
<accession>A0A1B6F1J1</accession>
<feature type="non-terminal residue" evidence="2">
    <location>
        <position position="149"/>
    </location>
</feature>